<feature type="transmembrane region" description="Helical" evidence="9">
    <location>
        <begin position="34"/>
        <end position="56"/>
    </location>
</feature>
<feature type="transmembrane region" description="Helical" evidence="9">
    <location>
        <begin position="283"/>
        <end position="304"/>
    </location>
</feature>
<dbReference type="GO" id="GO:0022857">
    <property type="term" value="F:transmembrane transporter activity"/>
    <property type="evidence" value="ECO:0007669"/>
    <property type="project" value="InterPro"/>
</dbReference>
<dbReference type="PANTHER" id="PTHR11795">
    <property type="entry name" value="BRANCHED-CHAIN AMINO ACID TRANSPORT SYSTEM PERMEASE PROTEIN LIVH"/>
    <property type="match status" value="1"/>
</dbReference>
<organism evidence="10 11">
    <name type="scientific">Ignisphaera aggregans (strain DSM 17230 / JCM 13409 / AQ1.S1)</name>
    <dbReference type="NCBI Taxonomy" id="583356"/>
    <lineage>
        <taxon>Archaea</taxon>
        <taxon>Thermoproteota</taxon>
        <taxon>Thermoprotei</taxon>
        <taxon>Desulfurococcales</taxon>
        <taxon>Desulfurococcaceae</taxon>
        <taxon>Ignisphaera</taxon>
    </lineage>
</organism>
<evidence type="ECO:0000256" key="8">
    <source>
        <dbReference type="ARBA" id="ARBA00037998"/>
    </source>
</evidence>
<dbReference type="KEGG" id="iag:Igag_1746"/>
<dbReference type="AlphaFoldDB" id="E0SS86"/>
<dbReference type="GO" id="GO:0005886">
    <property type="term" value="C:plasma membrane"/>
    <property type="evidence" value="ECO:0007669"/>
    <property type="project" value="UniProtKB-SubCell"/>
</dbReference>
<feature type="transmembrane region" description="Helical" evidence="9">
    <location>
        <begin position="158"/>
        <end position="175"/>
    </location>
</feature>
<dbReference type="GO" id="GO:0006865">
    <property type="term" value="P:amino acid transport"/>
    <property type="evidence" value="ECO:0007669"/>
    <property type="project" value="UniProtKB-KW"/>
</dbReference>
<evidence type="ECO:0000256" key="3">
    <source>
        <dbReference type="ARBA" id="ARBA00022475"/>
    </source>
</evidence>
<keyword evidence="5" id="KW-0029">Amino-acid transport</keyword>
<evidence type="ECO:0000256" key="5">
    <source>
        <dbReference type="ARBA" id="ARBA00022970"/>
    </source>
</evidence>
<gene>
    <name evidence="10" type="ordered locus">Igag_1746</name>
</gene>
<evidence type="ECO:0000256" key="6">
    <source>
        <dbReference type="ARBA" id="ARBA00022989"/>
    </source>
</evidence>
<comment type="similarity">
    <text evidence="8">Belongs to the binding-protein-dependent transport system permease family. LivHM subfamily.</text>
</comment>
<comment type="subcellular location">
    <subcellularLocation>
        <location evidence="1">Cell membrane</location>
        <topology evidence="1">Multi-pass membrane protein</topology>
    </subcellularLocation>
</comment>
<evidence type="ECO:0000256" key="1">
    <source>
        <dbReference type="ARBA" id="ARBA00004651"/>
    </source>
</evidence>
<evidence type="ECO:0000256" key="2">
    <source>
        <dbReference type="ARBA" id="ARBA00022448"/>
    </source>
</evidence>
<evidence type="ECO:0000313" key="11">
    <source>
        <dbReference type="Proteomes" id="UP000001304"/>
    </source>
</evidence>
<keyword evidence="3" id="KW-1003">Cell membrane</keyword>
<name>E0SS86_IGNAA</name>
<dbReference type="EMBL" id="CP002098">
    <property type="protein sequence ID" value="ADM28543.1"/>
    <property type="molecule type" value="Genomic_DNA"/>
</dbReference>
<dbReference type="PANTHER" id="PTHR11795:SF449">
    <property type="entry name" value="BRANCHED-CHAIN AMINO ACID TRANSPORT PERMEASE PROTEIN LIVH-RELATED"/>
    <property type="match status" value="1"/>
</dbReference>
<feature type="transmembrane region" description="Helical" evidence="9">
    <location>
        <begin position="68"/>
        <end position="88"/>
    </location>
</feature>
<feature type="transmembrane region" description="Helical" evidence="9">
    <location>
        <begin position="233"/>
        <end position="251"/>
    </location>
</feature>
<keyword evidence="7 9" id="KW-0472">Membrane</keyword>
<dbReference type="CDD" id="cd06582">
    <property type="entry name" value="TM_PBP1_LivH_like"/>
    <property type="match status" value="1"/>
</dbReference>
<sequence length="307" mass="33579">MSIVAIALDALAYGSALAIGCASITLLYSSTRTFNFAHASMITWSFYIMYTFYRIFSRIYGITLVPYVYIPLVAIAIGLIGLAIYYSVIRYLLGVKASEITLMMVTLGIDIMLYGFVNIWMNFLMKYYRFSDASKFYLSIADMSIARVGITYVRAIHIVAPLTGLAIIIMLHLFLTRTTMGISMRASIESPELASILGINIYRVYALAWLIGGILAGVSGSLLAMLVEGTTDVGSALVVYFFAGSIVGGLYSVYGGLLGGLLIGFSERLIMFFIPPLQPYRSVIPLAALIVTLLIYPSGLAGVVRRR</sequence>
<evidence type="ECO:0000256" key="4">
    <source>
        <dbReference type="ARBA" id="ARBA00022692"/>
    </source>
</evidence>
<evidence type="ECO:0000256" key="7">
    <source>
        <dbReference type="ARBA" id="ARBA00023136"/>
    </source>
</evidence>
<keyword evidence="2" id="KW-0813">Transport</keyword>
<dbReference type="Pfam" id="PF02653">
    <property type="entry name" value="BPD_transp_2"/>
    <property type="match status" value="1"/>
</dbReference>
<dbReference type="InterPro" id="IPR052157">
    <property type="entry name" value="BCAA_transport_permease"/>
</dbReference>
<dbReference type="Proteomes" id="UP000001304">
    <property type="component" value="Chromosome"/>
</dbReference>
<accession>E0SS86</accession>
<keyword evidence="4 9" id="KW-0812">Transmembrane</keyword>
<dbReference type="HOGENOM" id="CLU_039929_1_0_2"/>
<feature type="transmembrane region" description="Helical" evidence="9">
    <location>
        <begin position="204"/>
        <end position="227"/>
    </location>
</feature>
<evidence type="ECO:0000313" key="10">
    <source>
        <dbReference type="EMBL" id="ADM28543.1"/>
    </source>
</evidence>
<evidence type="ECO:0000256" key="9">
    <source>
        <dbReference type="SAM" id="Phobius"/>
    </source>
</evidence>
<reference evidence="10 11" key="1">
    <citation type="journal article" date="2010" name="Stand. Genomic Sci.">
        <title>Complete genome sequence of Ignisphaera aggregans type strain (AQ1.S1).</title>
        <authorList>
            <person name="Goker M."/>
            <person name="Held B."/>
            <person name="Lapidus A."/>
            <person name="Nolan M."/>
            <person name="Spring S."/>
            <person name="Yasawong M."/>
            <person name="Lucas S."/>
            <person name="Glavina Del Rio T."/>
            <person name="Tice H."/>
            <person name="Cheng J.F."/>
            <person name="Goodwin L."/>
            <person name="Tapia R."/>
            <person name="Pitluck S."/>
            <person name="Liolios K."/>
            <person name="Ivanova N."/>
            <person name="Mavromatis K."/>
            <person name="Mikhailova N."/>
            <person name="Pati A."/>
            <person name="Chen A."/>
            <person name="Palaniappan K."/>
            <person name="Brambilla E."/>
            <person name="Land M."/>
            <person name="Hauser L."/>
            <person name="Chang Y.J."/>
            <person name="Jeffries C.D."/>
            <person name="Brettin T."/>
            <person name="Detter J.C."/>
            <person name="Han C."/>
            <person name="Rohde M."/>
            <person name="Sikorski J."/>
            <person name="Woyke T."/>
            <person name="Bristow J."/>
            <person name="Eisen J.A."/>
            <person name="Markowitz V."/>
            <person name="Hugenholtz P."/>
            <person name="Kyrpides N.C."/>
            <person name="Klenk H.P."/>
        </authorList>
    </citation>
    <scope>NUCLEOTIDE SEQUENCE [LARGE SCALE GENOMIC DNA]</scope>
    <source>
        <strain evidence="11">DSM 17230 / JCM 13409 / AQ1.S1</strain>
    </source>
</reference>
<dbReference type="BioCyc" id="IAGG583356:GHAH-1733-MONOMER"/>
<proteinExistence type="inferred from homology"/>
<dbReference type="STRING" id="583356.Igag_1746"/>
<keyword evidence="6 9" id="KW-1133">Transmembrane helix</keyword>
<feature type="transmembrane region" description="Helical" evidence="9">
    <location>
        <begin position="100"/>
        <end position="124"/>
    </location>
</feature>
<protein>
    <submittedName>
        <fullName evidence="10">Inner-membrane translocator</fullName>
    </submittedName>
</protein>
<keyword evidence="11" id="KW-1185">Reference proteome</keyword>
<dbReference type="InterPro" id="IPR001851">
    <property type="entry name" value="ABC_transp_permease"/>
</dbReference>